<sequence length="1980" mass="222698">MASSSQQLNTDAGDDNVLNVPSSPPPQHNTVLSPVRDDTTVTRGPETDSRDGREASLSSDEEDVEILTDRRMGKRPQLKQEAPANNAEQPTVLANSEVAALIAALKQTTEAMQAQNRRLDEQSERIAALEKGRRRRKTNSPPRRHQATPSPPRPAVVKHRRPDLERVEVTPRKKDRTPPHREGRLSPGKKGKHEAPRRHSPQGLANMAKHGASGSYRPRKSRSPTPMPGDYSPRSSEDHSPNGSDEGDPRCPLSADILRKRVPKGFERPPTLPAYDGLTDPDDHIANVNANLDFRNISGAIRCRLFPTTLRKGAMAWYQSLPPQSIHSWRDLTEQFSRHFTASRKHPKTVHALEAIYQAEDETLRNFVERFNKEAVQVETTDDMKKYLLQRGLRPGSDFAKAVGIEKPPTWDDLLLKAQKYIDYEEVQAADVARLARPGSSHPARESTHRNDDRGGDRGHDRGGDRGGERGRDRRRGERREPRGPPSTFATYTQLVKSRGEIFAEVHISEFDRANVKQPKPTPLKPGQDKNRYCRYHKSYGHRTDDCIQLKDAIEIMIRNGQLRQFVRRNNDPRPETAETRAVEEVPPQPAGQKNAKQIAMSISRPEDLAIPSDFEDTYTGPTLSTGDYFTDSLVISGGHMDKHTVGSIKRKFEDLINTSSNMNATLDKAKGRSMPLAFYREELPGGTANFQIPLLVRADMANMDVRRVLIDPGSSCDIMYASLFRTLQLDETHLTPYLGSDLTGFNGATTKPWGYVDLIVTFGSEETAKSIRVKFLVVDCPCLYQCIIGRTAIADLVAVPSTAHLKMKYYTHKGQVATLHGDIEAARRCFDAASKGNNFIGKAPEAKKPKPSSETPPKPSPEAPPSLPGPSVSSVDLDSRTSKKEHKEEKKLKKEEKEDDEASKEHYRPIPDGDFEIVQFGEDPEKGVKIGTGLPELARKQLKACLRENADLFAWHAADMPGLDPNIACHQLTVDPLASAVVQRRRRQSPEKAEAAEKAVKDLLEANFISEARYTTWLSNVVLVKKSNGKWRMCVDYTDLNRACPKDSYPLPCIDKLVDNSSGFKLLSFMDAYSGYNQIPMAVADRGKTAFMTESGNYYYNVMPFGLKNAGATYQRMMNKVFRAEIGDMLEVYMDDMIVKSHEEIDHTAHLRKVFEQARKHNMRFNPEKCTFGVRAGKFLGFYLTERGIEANPDKCRAFTELPTPSNKKSIQTLNGMLTSLSRFVAKSAQHALPLFKLLRKEAVFEWTDECEQALQHLKKALSEPPVLSRPDVEEVLYIYLSVASEAVSAALVRETTEGQKPVYFTSKALQGPELRYTQIEKVALALINAARRLRHYFLAHTIVVRTDQPIKSLLGRPDMAGRMLKWSLELSEFDIRYESRKALKSQVLADFVAEMTSPASSTSEADKWTIFVDGASSSTGAGAGIILENENGIIIEVSLALSFPTSNNQAEYEAFLAGLRLAEDMEAKEVKIFTDSQLVASQVLGEYQAKNDNLSEYLALVKEKITKFESVEVQHVPREHNKRADILSKLASTKKKGGNKSVIQEVLPRPSIEKASNVLDINVVGDQNCWMTPVYNFLANGTLPDDQKEAAIIRRRACAYVILDGKLYRRGFSIPLLKCVDEETVDYILREVHEGINAQHLGGRSLARKALRAGYYWPTMQQDAKDHVKKCDKCQRHGDMHLAPPHELKSLSSPWPFAWWGMDILGPFTKGLHQNKFLIVAVDYFTKWVEAEPLSDITSFRILRFFKRDVLCRFGIPQAVVTDNGTQFTDKGFQDFLAALGTKQHFTSVEHPQTNGQAEAANRVILRGLRRRLDQNKKKWVEELESVLWAYRTTPHSTTGETPFRMVYGTEAVIPVEVGEPSRRTEQPLEEEMNDEALREELDLVEEIRTGASLREATLKQKIAARHDVKVIKREFEVGSLVLRRNAKDSQDGKLAANWEGPYRVIDKTENGAYYLEDLRGKKLPRPWNAQKLKQYYS</sequence>
<name>A0ACB0I9P8_TRIPR</name>
<dbReference type="EMBL" id="CASHSV030000001">
    <property type="protein sequence ID" value="CAJ2628919.1"/>
    <property type="molecule type" value="Genomic_DNA"/>
</dbReference>
<organism evidence="1 2">
    <name type="scientific">Trifolium pratense</name>
    <name type="common">Red clover</name>
    <dbReference type="NCBI Taxonomy" id="57577"/>
    <lineage>
        <taxon>Eukaryota</taxon>
        <taxon>Viridiplantae</taxon>
        <taxon>Streptophyta</taxon>
        <taxon>Embryophyta</taxon>
        <taxon>Tracheophyta</taxon>
        <taxon>Spermatophyta</taxon>
        <taxon>Magnoliopsida</taxon>
        <taxon>eudicotyledons</taxon>
        <taxon>Gunneridae</taxon>
        <taxon>Pentapetalae</taxon>
        <taxon>rosids</taxon>
        <taxon>fabids</taxon>
        <taxon>Fabales</taxon>
        <taxon>Fabaceae</taxon>
        <taxon>Papilionoideae</taxon>
        <taxon>50 kb inversion clade</taxon>
        <taxon>NPAAA clade</taxon>
        <taxon>Hologalegina</taxon>
        <taxon>IRL clade</taxon>
        <taxon>Trifolieae</taxon>
        <taxon>Trifolium</taxon>
    </lineage>
</organism>
<gene>
    <name evidence="1" type="ORF">MILVUS5_LOCUS1011</name>
</gene>
<reference evidence="1" key="1">
    <citation type="submission" date="2023-10" db="EMBL/GenBank/DDBJ databases">
        <authorList>
            <person name="Rodriguez Cubillos JULIANA M."/>
            <person name="De Vega J."/>
        </authorList>
    </citation>
    <scope>NUCLEOTIDE SEQUENCE</scope>
</reference>
<keyword evidence="2" id="KW-1185">Reference proteome</keyword>
<comment type="caution">
    <text evidence="1">The sequence shown here is derived from an EMBL/GenBank/DDBJ whole genome shotgun (WGS) entry which is preliminary data.</text>
</comment>
<dbReference type="Proteomes" id="UP001177021">
    <property type="component" value="Unassembled WGS sequence"/>
</dbReference>
<proteinExistence type="predicted"/>
<evidence type="ECO:0000313" key="2">
    <source>
        <dbReference type="Proteomes" id="UP001177021"/>
    </source>
</evidence>
<evidence type="ECO:0000313" key="1">
    <source>
        <dbReference type="EMBL" id="CAJ2628919.1"/>
    </source>
</evidence>
<protein>
    <submittedName>
        <fullName evidence="1">Uncharacterized protein</fullName>
    </submittedName>
</protein>
<accession>A0ACB0I9P8</accession>